<gene>
    <name evidence="9" type="primary">secE</name>
    <name evidence="10" type="ORF">CVV26_00090</name>
</gene>
<dbReference type="InterPro" id="IPR038379">
    <property type="entry name" value="SecE_sf"/>
</dbReference>
<evidence type="ECO:0000256" key="8">
    <source>
        <dbReference type="ARBA" id="ARBA00023136"/>
    </source>
</evidence>
<reference evidence="10 11" key="1">
    <citation type="journal article" date="2017" name="ISME J.">
        <title>Potential for microbial H2 and metal transformations associated with novel bacteria and archaea in deep terrestrial subsurface sediments.</title>
        <authorList>
            <person name="Hernsdorf A.W."/>
            <person name="Amano Y."/>
            <person name="Miyakawa K."/>
            <person name="Ise K."/>
            <person name="Suzuki Y."/>
            <person name="Anantharaman K."/>
            <person name="Probst A."/>
            <person name="Burstein D."/>
            <person name="Thomas B.C."/>
            <person name="Banfield J.F."/>
        </authorList>
    </citation>
    <scope>NUCLEOTIDE SEQUENCE [LARGE SCALE GENOMIC DNA]</scope>
    <source>
        <strain evidence="10">HGW-Kuenenbacteria-1</strain>
    </source>
</reference>
<comment type="caution">
    <text evidence="10">The sequence shown here is derived from an EMBL/GenBank/DDBJ whole genome shotgun (WGS) entry which is preliminary data.</text>
</comment>
<dbReference type="GO" id="GO:0009306">
    <property type="term" value="P:protein secretion"/>
    <property type="evidence" value="ECO:0007669"/>
    <property type="project" value="UniProtKB-UniRule"/>
</dbReference>
<dbReference type="GO" id="GO:0065002">
    <property type="term" value="P:intracellular protein transmembrane transport"/>
    <property type="evidence" value="ECO:0007669"/>
    <property type="project" value="UniProtKB-UniRule"/>
</dbReference>
<sequence>MNKLIQYFKDSKIELKKVTWPTKQETINHTLIVIGISIAMAIFLGIIDYFLTIGIEKLL</sequence>
<evidence type="ECO:0000256" key="7">
    <source>
        <dbReference type="ARBA" id="ARBA00023010"/>
    </source>
</evidence>
<dbReference type="EMBL" id="PGYQ01000001">
    <property type="protein sequence ID" value="PKL72659.1"/>
    <property type="molecule type" value="Genomic_DNA"/>
</dbReference>
<evidence type="ECO:0000256" key="4">
    <source>
        <dbReference type="ARBA" id="ARBA00022692"/>
    </source>
</evidence>
<comment type="function">
    <text evidence="9">Essential subunit of the Sec protein translocation channel SecYEG. Clamps together the 2 halves of SecY. May contact the channel plug during translocation.</text>
</comment>
<evidence type="ECO:0000313" key="10">
    <source>
        <dbReference type="EMBL" id="PKL72659.1"/>
    </source>
</evidence>
<name>A0A2N1UP47_9BACT</name>
<evidence type="ECO:0000256" key="9">
    <source>
        <dbReference type="HAMAP-Rule" id="MF_00422"/>
    </source>
</evidence>
<feature type="transmembrane region" description="Helical" evidence="9">
    <location>
        <begin position="30"/>
        <end position="51"/>
    </location>
</feature>
<dbReference type="Gene3D" id="1.20.5.1030">
    <property type="entry name" value="Preprotein translocase secy subunit"/>
    <property type="match status" value="1"/>
</dbReference>
<keyword evidence="4 9" id="KW-0812">Transmembrane</keyword>
<dbReference type="PANTHER" id="PTHR33910">
    <property type="entry name" value="PROTEIN TRANSLOCASE SUBUNIT SECE"/>
    <property type="match status" value="1"/>
</dbReference>
<keyword evidence="2 9" id="KW-0813">Transport</keyword>
<dbReference type="GO" id="GO:0008320">
    <property type="term" value="F:protein transmembrane transporter activity"/>
    <property type="evidence" value="ECO:0007669"/>
    <property type="project" value="UniProtKB-UniRule"/>
</dbReference>
<comment type="subunit">
    <text evidence="9">Component of the Sec protein translocase complex. Heterotrimer consisting of SecY, SecE and SecG subunits. The heterotrimers can form oligomers, although 1 heterotrimer is thought to be able to translocate proteins. Interacts with the ribosome. Interacts with SecDF, and other proteins may be involved. Interacts with SecA.</text>
</comment>
<evidence type="ECO:0000256" key="5">
    <source>
        <dbReference type="ARBA" id="ARBA00022927"/>
    </source>
</evidence>
<evidence type="ECO:0000256" key="2">
    <source>
        <dbReference type="ARBA" id="ARBA00022448"/>
    </source>
</evidence>
<dbReference type="Pfam" id="PF00584">
    <property type="entry name" value="SecE"/>
    <property type="match status" value="1"/>
</dbReference>
<dbReference type="HAMAP" id="MF_00422">
    <property type="entry name" value="SecE"/>
    <property type="match status" value="1"/>
</dbReference>
<accession>A0A2N1UP47</accession>
<keyword evidence="6 9" id="KW-1133">Transmembrane helix</keyword>
<dbReference type="AlphaFoldDB" id="A0A2N1UP47"/>
<dbReference type="PANTHER" id="PTHR33910:SF1">
    <property type="entry name" value="PROTEIN TRANSLOCASE SUBUNIT SECE"/>
    <property type="match status" value="1"/>
</dbReference>
<keyword evidence="7 9" id="KW-0811">Translocation</keyword>
<evidence type="ECO:0000256" key="6">
    <source>
        <dbReference type="ARBA" id="ARBA00022989"/>
    </source>
</evidence>
<keyword evidence="8 9" id="KW-0472">Membrane</keyword>
<comment type="subcellular location">
    <subcellularLocation>
        <location evidence="9">Cell membrane</location>
        <topology evidence="9">Single-pass membrane protein</topology>
    </subcellularLocation>
    <subcellularLocation>
        <location evidence="1">Membrane</location>
    </subcellularLocation>
</comment>
<evidence type="ECO:0000313" key="11">
    <source>
        <dbReference type="Proteomes" id="UP000233414"/>
    </source>
</evidence>
<evidence type="ECO:0000256" key="1">
    <source>
        <dbReference type="ARBA" id="ARBA00004370"/>
    </source>
</evidence>
<dbReference type="GO" id="GO:0006605">
    <property type="term" value="P:protein targeting"/>
    <property type="evidence" value="ECO:0007669"/>
    <property type="project" value="UniProtKB-UniRule"/>
</dbReference>
<evidence type="ECO:0000256" key="3">
    <source>
        <dbReference type="ARBA" id="ARBA00022475"/>
    </source>
</evidence>
<dbReference type="Proteomes" id="UP000233414">
    <property type="component" value="Unassembled WGS sequence"/>
</dbReference>
<proteinExistence type="inferred from homology"/>
<protein>
    <recommendedName>
        <fullName evidence="9">Protein translocase subunit SecE</fullName>
    </recommendedName>
</protein>
<dbReference type="InterPro" id="IPR005807">
    <property type="entry name" value="SecE_bac"/>
</dbReference>
<dbReference type="PROSITE" id="PS01067">
    <property type="entry name" value="SECE_SEC61G"/>
    <property type="match status" value="1"/>
</dbReference>
<comment type="similarity">
    <text evidence="9">Belongs to the SecE/SEC61-gamma family.</text>
</comment>
<dbReference type="GO" id="GO:0043952">
    <property type="term" value="P:protein transport by the Sec complex"/>
    <property type="evidence" value="ECO:0007669"/>
    <property type="project" value="UniProtKB-UniRule"/>
</dbReference>
<organism evidence="10 11">
    <name type="scientific">Candidatus Kuenenbacteria bacterium HGW-Kuenenbacteria-1</name>
    <dbReference type="NCBI Taxonomy" id="2013812"/>
    <lineage>
        <taxon>Bacteria</taxon>
        <taxon>Candidatus Kueneniibacteriota</taxon>
    </lineage>
</organism>
<dbReference type="GO" id="GO:0005886">
    <property type="term" value="C:plasma membrane"/>
    <property type="evidence" value="ECO:0007669"/>
    <property type="project" value="UniProtKB-SubCell"/>
</dbReference>
<dbReference type="NCBIfam" id="TIGR00964">
    <property type="entry name" value="secE_bact"/>
    <property type="match status" value="1"/>
</dbReference>
<keyword evidence="3 9" id="KW-1003">Cell membrane</keyword>
<keyword evidence="5 9" id="KW-0653">Protein transport</keyword>
<dbReference type="InterPro" id="IPR001901">
    <property type="entry name" value="Translocase_SecE/Sec61-g"/>
</dbReference>